<gene>
    <name evidence="3" type="ORF">E4U09_001458</name>
</gene>
<evidence type="ECO:0000256" key="1">
    <source>
        <dbReference type="ARBA" id="ARBA00023242"/>
    </source>
</evidence>
<sequence length="138" mass="15357">MVENMQQTAGSGQMAPQQPQRPPTEVPLHRIIYQTIINDSQSTPSSMAWQLDTNANERMGLTMDLISNIALAVHDIGHVRAAELGCNFEQEMFHKSPSKEVYYQAMANKILDFYKKKQENESRIQSAGGTPTSANSTS</sequence>
<dbReference type="AlphaFoldDB" id="A0A9P7QM91"/>
<dbReference type="Proteomes" id="UP000707071">
    <property type="component" value="Unassembled WGS sequence"/>
</dbReference>
<organism evidence="3 4">
    <name type="scientific">Claviceps aff. purpurea</name>
    <dbReference type="NCBI Taxonomy" id="1967640"/>
    <lineage>
        <taxon>Eukaryota</taxon>
        <taxon>Fungi</taxon>
        <taxon>Dikarya</taxon>
        <taxon>Ascomycota</taxon>
        <taxon>Pezizomycotina</taxon>
        <taxon>Sordariomycetes</taxon>
        <taxon>Hypocreomycetidae</taxon>
        <taxon>Hypocreales</taxon>
        <taxon>Clavicipitaceae</taxon>
        <taxon>Claviceps</taxon>
    </lineage>
</organism>
<dbReference type="InterPro" id="IPR036529">
    <property type="entry name" value="KIX_dom_sf"/>
</dbReference>
<comment type="caution">
    <text evidence="3">The sequence shown here is derived from an EMBL/GenBank/DDBJ whole genome shotgun (WGS) entry which is preliminary data.</text>
</comment>
<keyword evidence="1" id="KW-0539">Nucleus</keyword>
<dbReference type="GO" id="GO:0003712">
    <property type="term" value="F:transcription coregulator activity"/>
    <property type="evidence" value="ECO:0007669"/>
    <property type="project" value="InterPro"/>
</dbReference>
<dbReference type="Gene3D" id="1.10.246.20">
    <property type="entry name" value="Coactivator CBP, KIX domain"/>
    <property type="match status" value="1"/>
</dbReference>
<evidence type="ECO:0000256" key="2">
    <source>
        <dbReference type="SAM" id="MobiDB-lite"/>
    </source>
</evidence>
<dbReference type="SUPFAM" id="SSF47040">
    <property type="entry name" value="Kix domain of CBP (creb binding protein)"/>
    <property type="match status" value="1"/>
</dbReference>
<keyword evidence="4" id="KW-1185">Reference proteome</keyword>
<feature type="region of interest" description="Disordered" evidence="2">
    <location>
        <begin position="1"/>
        <end position="24"/>
    </location>
</feature>
<evidence type="ECO:0000313" key="4">
    <source>
        <dbReference type="Proteomes" id="UP000707071"/>
    </source>
</evidence>
<reference evidence="3 4" key="1">
    <citation type="journal article" date="2020" name="bioRxiv">
        <title>Whole genome comparisons of ergot fungi reveals the divergence and evolution of species within the genus Claviceps are the result of varying mechanisms driving genome evolution and host range expansion.</title>
        <authorList>
            <person name="Wyka S.A."/>
            <person name="Mondo S.J."/>
            <person name="Liu M."/>
            <person name="Dettman J."/>
            <person name="Nalam V."/>
            <person name="Broders K.D."/>
        </authorList>
    </citation>
    <scope>NUCLEOTIDE SEQUENCE [LARGE SCALE GENOMIC DNA]</scope>
    <source>
        <strain evidence="3 4">Clav52</strain>
    </source>
</reference>
<feature type="compositionally biased region" description="Polar residues" evidence="2">
    <location>
        <begin position="1"/>
        <end position="18"/>
    </location>
</feature>
<accession>A0A9P7QM91</accession>
<dbReference type="EMBL" id="SRRH01000154">
    <property type="protein sequence ID" value="KAG6297229.1"/>
    <property type="molecule type" value="Genomic_DNA"/>
</dbReference>
<evidence type="ECO:0000313" key="3">
    <source>
        <dbReference type="EMBL" id="KAG6297229.1"/>
    </source>
</evidence>
<dbReference type="GO" id="GO:0006355">
    <property type="term" value="P:regulation of DNA-templated transcription"/>
    <property type="evidence" value="ECO:0007669"/>
    <property type="project" value="InterPro"/>
</dbReference>
<proteinExistence type="predicted"/>
<protein>
    <submittedName>
        <fullName evidence="3">Uncharacterized protein</fullName>
    </submittedName>
</protein>
<name>A0A9P7QM91_9HYPO</name>